<proteinExistence type="predicted"/>
<reference evidence="1 2" key="1">
    <citation type="journal article" date="2018" name="Sci. Rep.">
        <title>Genomic signatures of local adaptation to the degree of environmental predictability in rotifers.</title>
        <authorList>
            <person name="Franch-Gras L."/>
            <person name="Hahn C."/>
            <person name="Garcia-Roger E.M."/>
            <person name="Carmona M.J."/>
            <person name="Serra M."/>
            <person name="Gomez A."/>
        </authorList>
    </citation>
    <scope>NUCLEOTIDE SEQUENCE [LARGE SCALE GENOMIC DNA]</scope>
    <source>
        <strain evidence="1">HYR1</strain>
    </source>
</reference>
<dbReference type="AlphaFoldDB" id="A0A3M7PQQ3"/>
<evidence type="ECO:0000313" key="1">
    <source>
        <dbReference type="EMBL" id="RNA01121.1"/>
    </source>
</evidence>
<keyword evidence="2" id="KW-1185">Reference proteome</keyword>
<accession>A0A3M7PQQ3</accession>
<dbReference type="EMBL" id="REGN01009457">
    <property type="protein sequence ID" value="RNA01121.1"/>
    <property type="molecule type" value="Genomic_DNA"/>
</dbReference>
<organism evidence="1 2">
    <name type="scientific">Brachionus plicatilis</name>
    <name type="common">Marine rotifer</name>
    <name type="synonym">Brachionus muelleri</name>
    <dbReference type="NCBI Taxonomy" id="10195"/>
    <lineage>
        <taxon>Eukaryota</taxon>
        <taxon>Metazoa</taxon>
        <taxon>Spiralia</taxon>
        <taxon>Gnathifera</taxon>
        <taxon>Rotifera</taxon>
        <taxon>Eurotatoria</taxon>
        <taxon>Monogononta</taxon>
        <taxon>Pseudotrocha</taxon>
        <taxon>Ploima</taxon>
        <taxon>Brachionidae</taxon>
        <taxon>Brachionus</taxon>
    </lineage>
</organism>
<evidence type="ECO:0000313" key="2">
    <source>
        <dbReference type="Proteomes" id="UP000276133"/>
    </source>
</evidence>
<sequence>MDPINVINDQKLMPNIISHLREQSKWIFHKKSSHGRIYAEKLFERTAKKPGDQFFVNTLKFIFLNIKSAHLFGANFMATPLAKQKKITKTFQNHKITYIKKSNTCSWAAKIPFSRNNN</sequence>
<protein>
    <submittedName>
        <fullName evidence="1">Uncharacterized protein</fullName>
    </submittedName>
</protein>
<name>A0A3M7PQQ3_BRAPC</name>
<gene>
    <name evidence="1" type="ORF">BpHYR1_042524</name>
</gene>
<comment type="caution">
    <text evidence="1">The sequence shown here is derived from an EMBL/GenBank/DDBJ whole genome shotgun (WGS) entry which is preliminary data.</text>
</comment>
<dbReference type="Proteomes" id="UP000276133">
    <property type="component" value="Unassembled WGS sequence"/>
</dbReference>